<protein>
    <recommendedName>
        <fullName evidence="4">Cysteine rich repeat protein</fullName>
    </recommendedName>
</protein>
<dbReference type="Proteomes" id="UP000520770">
    <property type="component" value="Unassembled WGS sequence"/>
</dbReference>
<dbReference type="RefSeq" id="WP_183827895.1">
    <property type="nucleotide sequence ID" value="NZ_JACIGW010000006.1"/>
</dbReference>
<dbReference type="Pfam" id="PF00839">
    <property type="entry name" value="Cys_rich_FGFR"/>
    <property type="match status" value="1"/>
</dbReference>
<dbReference type="PROSITE" id="PS51318">
    <property type="entry name" value="TAT"/>
    <property type="match status" value="1"/>
</dbReference>
<name>A0A7W6WR75_9HYPH</name>
<dbReference type="EMBL" id="JACIGW010000006">
    <property type="protein sequence ID" value="MBB4350719.1"/>
    <property type="molecule type" value="Genomic_DNA"/>
</dbReference>
<proteinExistence type="predicted"/>
<dbReference type="InterPro" id="IPR006311">
    <property type="entry name" value="TAT_signal"/>
</dbReference>
<evidence type="ECO:0000313" key="3">
    <source>
        <dbReference type="Proteomes" id="UP000520770"/>
    </source>
</evidence>
<dbReference type="PANTHER" id="PTHR11884">
    <property type="entry name" value="SELECTIN LIGAND RELATED"/>
    <property type="match status" value="1"/>
</dbReference>
<evidence type="ECO:0000313" key="2">
    <source>
        <dbReference type="EMBL" id="MBB4350719.1"/>
    </source>
</evidence>
<sequence>MLNRRMLIVTIVAGAAGFGMPAAAQTLSYAEATTRLADTCGGDIQKLCKGLNLGNGRILECLQQNAAKVSAGCKGSFAQVFQSISKREEAQSSYEQTCKRDMNARCAGVKGDGFVLACLVKKEKRVSPECYQVITDAGWR</sequence>
<reference evidence="2 3" key="1">
    <citation type="submission" date="2020-08" db="EMBL/GenBank/DDBJ databases">
        <title>Genomic Encyclopedia of Type Strains, Phase IV (KMG-V): Genome sequencing to study the core and pangenomes of soil and plant-associated prokaryotes.</title>
        <authorList>
            <person name="Whitman W."/>
        </authorList>
    </citation>
    <scope>NUCLEOTIDE SEQUENCE [LARGE SCALE GENOMIC DNA]</scope>
    <source>
        <strain evidence="2 3">SEMIA 448</strain>
    </source>
</reference>
<dbReference type="InterPro" id="IPR001893">
    <property type="entry name" value="Cys-rich_GLG1_repeat"/>
</dbReference>
<comment type="caution">
    <text evidence="2">The sequence shown here is derived from an EMBL/GenBank/DDBJ whole genome shotgun (WGS) entry which is preliminary data.</text>
</comment>
<dbReference type="AlphaFoldDB" id="A0A7W6WR75"/>
<feature type="signal peptide" evidence="1">
    <location>
        <begin position="1"/>
        <end position="24"/>
    </location>
</feature>
<dbReference type="PANTHER" id="PTHR11884:SF1">
    <property type="entry name" value="GOLGI APPARATUS PROTEIN 1"/>
    <property type="match status" value="1"/>
</dbReference>
<accession>A0A7W6WR75</accession>
<dbReference type="InterPro" id="IPR039728">
    <property type="entry name" value="GLG1"/>
</dbReference>
<keyword evidence="1" id="KW-0732">Signal</keyword>
<gene>
    <name evidence="2" type="ORF">GGE33_004493</name>
</gene>
<organism evidence="2 3">
    <name type="scientific">Aliirhizobium cellulosilyticum</name>
    <dbReference type="NCBI Taxonomy" id="393664"/>
    <lineage>
        <taxon>Bacteria</taxon>
        <taxon>Pseudomonadati</taxon>
        <taxon>Pseudomonadota</taxon>
        <taxon>Alphaproteobacteria</taxon>
        <taxon>Hyphomicrobiales</taxon>
        <taxon>Rhizobiaceae</taxon>
        <taxon>Aliirhizobium</taxon>
    </lineage>
</organism>
<evidence type="ECO:0000256" key="1">
    <source>
        <dbReference type="SAM" id="SignalP"/>
    </source>
</evidence>
<feature type="chain" id="PRO_5031556202" description="Cysteine rich repeat protein" evidence="1">
    <location>
        <begin position="25"/>
        <end position="140"/>
    </location>
</feature>
<evidence type="ECO:0008006" key="4">
    <source>
        <dbReference type="Google" id="ProtNLM"/>
    </source>
</evidence>
<dbReference type="GO" id="GO:0016020">
    <property type="term" value="C:membrane"/>
    <property type="evidence" value="ECO:0007669"/>
    <property type="project" value="InterPro"/>
</dbReference>